<evidence type="ECO:0000313" key="2">
    <source>
        <dbReference type="Proteomes" id="UP000224487"/>
    </source>
</evidence>
<dbReference type="InterPro" id="IPR022595">
    <property type="entry name" value="Enc34_ssDNA-bd"/>
</dbReference>
<evidence type="ECO:0008006" key="3">
    <source>
        <dbReference type="Google" id="ProtNLM"/>
    </source>
</evidence>
<dbReference type="SUPFAM" id="SSF50249">
    <property type="entry name" value="Nucleic acid-binding proteins"/>
    <property type="match status" value="1"/>
</dbReference>
<proteinExistence type="predicted"/>
<organism evidence="1 2">
    <name type="scientific">Brevibacterium phage LuckyBarnes</name>
    <dbReference type="NCBI Taxonomy" id="2027888"/>
    <lineage>
        <taxon>Viruses</taxon>
        <taxon>Duplodnaviria</taxon>
        <taxon>Heunggongvirae</taxon>
        <taxon>Uroviricota</taxon>
        <taxon>Caudoviricetes</taxon>
        <taxon>Luckybarnesvirus</taxon>
        <taxon>Luckybarnesvirus luckybarnes</taxon>
    </lineage>
</organism>
<dbReference type="Pfam" id="PF10991">
    <property type="entry name" value="Enc34_ssDNA-bd"/>
    <property type="match status" value="1"/>
</dbReference>
<dbReference type="EMBL" id="MF668275">
    <property type="protein sequence ID" value="ASZ73363.1"/>
    <property type="molecule type" value="Genomic_DNA"/>
</dbReference>
<dbReference type="Gene3D" id="2.40.50.140">
    <property type="entry name" value="Nucleic acid-binding proteins"/>
    <property type="match status" value="1"/>
</dbReference>
<sequence length="180" mass="19605">MSTKVITNPVRLSYTHILEPSVSFENGPSKYSTVILVPKDDTETIDKIKAAQKQALEDGKSTKFNGKIPANWKNTFRDGDEEADLEKNPEYAGHYFMSVSANADRRPGIVDAQLQPVMDPDQVYSGVYARVSINAFAFNTQGNKGVSFGLNNVMVLGYGDRLAGGATAEADFADFADSLL</sequence>
<evidence type="ECO:0000313" key="1">
    <source>
        <dbReference type="EMBL" id="ASZ73363.1"/>
    </source>
</evidence>
<reference evidence="2" key="1">
    <citation type="submission" date="2017-08" db="EMBL/GenBank/DDBJ databases">
        <authorList>
            <person name="de Groot N.N."/>
        </authorList>
    </citation>
    <scope>NUCLEOTIDE SEQUENCE [LARGE SCALE GENOMIC DNA]</scope>
</reference>
<dbReference type="InterPro" id="IPR012340">
    <property type="entry name" value="NA-bd_OB-fold"/>
</dbReference>
<gene>
    <name evidence="1" type="ORF">SEA_LUCKYBARNES_46</name>
</gene>
<keyword evidence="2" id="KW-1185">Reference proteome</keyword>
<name>A0A249XNQ7_9CAUD</name>
<accession>A0A249XNQ7</accession>
<dbReference type="Proteomes" id="UP000224487">
    <property type="component" value="Genome"/>
</dbReference>
<protein>
    <recommendedName>
        <fullName evidence="3">DUF2815 family protein</fullName>
    </recommendedName>
</protein>